<evidence type="ECO:0000256" key="3">
    <source>
        <dbReference type="PIRSR" id="PIRSR603782-1"/>
    </source>
</evidence>
<dbReference type="RefSeq" id="WP_013917397.1">
    <property type="nucleotide sequence ID" value="NC_015690.1"/>
</dbReference>
<evidence type="ECO:0000256" key="2">
    <source>
        <dbReference type="ARBA" id="ARBA00023008"/>
    </source>
</evidence>
<keyword evidence="2 3" id="KW-0186">Copper</keyword>
<feature type="binding site" evidence="3">
    <location>
        <position position="75"/>
    </location>
    <ligand>
        <name>Cu cation</name>
        <dbReference type="ChEBI" id="CHEBI:23378"/>
    </ligand>
</feature>
<keyword evidence="5" id="KW-0472">Membrane</keyword>
<dbReference type="PANTHER" id="PTHR12151:SF25">
    <property type="entry name" value="LINALOOL DEHYDRATASE_ISOMERASE DOMAIN-CONTAINING PROTEIN"/>
    <property type="match status" value="1"/>
</dbReference>
<dbReference type="InterPro" id="IPR013766">
    <property type="entry name" value="Thioredoxin_domain"/>
</dbReference>
<dbReference type="PATRIC" id="fig|1036673.3.peg.3392"/>
<proteinExistence type="inferred from homology"/>
<dbReference type="SUPFAM" id="SSF52833">
    <property type="entry name" value="Thioredoxin-like"/>
    <property type="match status" value="1"/>
</dbReference>
<dbReference type="InterPro" id="IPR003782">
    <property type="entry name" value="SCO1/SenC"/>
</dbReference>
<evidence type="ECO:0000313" key="8">
    <source>
        <dbReference type="Proteomes" id="UP000006620"/>
    </source>
</evidence>
<dbReference type="PROSITE" id="PS51352">
    <property type="entry name" value="THIOREDOXIN_2"/>
    <property type="match status" value="1"/>
</dbReference>
<sequence length="201" mass="22711">MQSSAFRIVIIILLLGLIGTLGYMLWQGNQKQIDVIKPAADFKLENVDGQGVTLSGTQGKARLVYFFFSTCPDVCPPTTYNLSKVQNVLKEKGVFGTKTALMSISFDPTNDTRERLKEFGDRFQADYSGWYFLRGDEKYVIDLAKQYEVLVVKNPKDGSFTHSNLWLLVDAKGQIRTYYKGDAEDLDIEQVAKDLIQISKD</sequence>
<evidence type="ECO:0000256" key="4">
    <source>
        <dbReference type="PIRSR" id="PIRSR603782-2"/>
    </source>
</evidence>
<name>F8FFL2_PAEMK</name>
<dbReference type="PANTHER" id="PTHR12151">
    <property type="entry name" value="ELECTRON TRANSPORT PROTIN SCO1/SENC FAMILY MEMBER"/>
    <property type="match status" value="1"/>
</dbReference>
<accession>F8FFL2</accession>
<dbReference type="Proteomes" id="UP000006620">
    <property type="component" value="Chromosome"/>
</dbReference>
<evidence type="ECO:0000313" key="7">
    <source>
        <dbReference type="EMBL" id="AEI42240.1"/>
    </source>
</evidence>
<evidence type="ECO:0000259" key="6">
    <source>
        <dbReference type="PROSITE" id="PS51352"/>
    </source>
</evidence>
<dbReference type="Pfam" id="PF02630">
    <property type="entry name" value="SCO1-SenC"/>
    <property type="match status" value="1"/>
</dbReference>
<dbReference type="KEGG" id="pms:KNP414_03701"/>
<feature type="transmembrane region" description="Helical" evidence="5">
    <location>
        <begin position="6"/>
        <end position="26"/>
    </location>
</feature>
<keyword evidence="4" id="KW-1015">Disulfide bond</keyword>
<dbReference type="InterPro" id="IPR036249">
    <property type="entry name" value="Thioredoxin-like_sf"/>
</dbReference>
<comment type="similarity">
    <text evidence="1">Belongs to the SCO1/2 family.</text>
</comment>
<keyword evidence="3" id="KW-0479">Metal-binding</keyword>
<organism evidence="7 8">
    <name type="scientific">Paenibacillus mucilaginosus (strain KNP414)</name>
    <dbReference type="NCBI Taxonomy" id="1036673"/>
    <lineage>
        <taxon>Bacteria</taxon>
        <taxon>Bacillati</taxon>
        <taxon>Bacillota</taxon>
        <taxon>Bacilli</taxon>
        <taxon>Bacillales</taxon>
        <taxon>Paenibacillaceae</taxon>
        <taxon>Paenibacillus</taxon>
    </lineage>
</organism>
<dbReference type="GO" id="GO:0046872">
    <property type="term" value="F:metal ion binding"/>
    <property type="evidence" value="ECO:0007669"/>
    <property type="project" value="UniProtKB-KW"/>
</dbReference>
<keyword evidence="5" id="KW-0812">Transmembrane</keyword>
<keyword evidence="5" id="KW-1133">Transmembrane helix</keyword>
<dbReference type="HOGENOM" id="CLU_050131_2_1_9"/>
<dbReference type="AlphaFoldDB" id="F8FFL2"/>
<dbReference type="CDD" id="cd02968">
    <property type="entry name" value="SCO"/>
    <property type="match status" value="1"/>
</dbReference>
<feature type="domain" description="Thioredoxin" evidence="6">
    <location>
        <begin position="33"/>
        <end position="197"/>
    </location>
</feature>
<evidence type="ECO:0000256" key="1">
    <source>
        <dbReference type="ARBA" id="ARBA00010996"/>
    </source>
</evidence>
<protein>
    <submittedName>
        <fullName evidence="7">Electron transporter SCO1/SenC</fullName>
    </submittedName>
</protein>
<dbReference type="Gene3D" id="3.40.30.10">
    <property type="entry name" value="Glutaredoxin"/>
    <property type="match status" value="1"/>
</dbReference>
<dbReference type="EMBL" id="CP002869">
    <property type="protein sequence ID" value="AEI42240.1"/>
    <property type="molecule type" value="Genomic_DNA"/>
</dbReference>
<feature type="binding site" evidence="3">
    <location>
        <position position="162"/>
    </location>
    <ligand>
        <name>Cu cation</name>
        <dbReference type="ChEBI" id="CHEBI:23378"/>
    </ligand>
</feature>
<feature type="binding site" evidence="3">
    <location>
        <position position="71"/>
    </location>
    <ligand>
        <name>Cu cation</name>
        <dbReference type="ChEBI" id="CHEBI:23378"/>
    </ligand>
</feature>
<reference evidence="8" key="1">
    <citation type="submission" date="2011-06" db="EMBL/GenBank/DDBJ databases">
        <title>Complete genome sequence of Paenibacillus mucilaginosus KNP414.</title>
        <authorList>
            <person name="Wang J."/>
            <person name="Hu S."/>
            <person name="Hu X."/>
            <person name="Zhang B."/>
            <person name="Dong D."/>
            <person name="Zhang S."/>
            <person name="Zhao K."/>
            <person name="Wu D."/>
        </authorList>
    </citation>
    <scope>NUCLEOTIDE SEQUENCE [LARGE SCALE GENOMIC DNA]</scope>
    <source>
        <strain evidence="8">KNP414</strain>
    </source>
</reference>
<feature type="disulfide bond" description="Redox-active" evidence="4">
    <location>
        <begin position="71"/>
        <end position="75"/>
    </location>
</feature>
<reference evidence="7 8" key="2">
    <citation type="journal article" date="2013" name="Genome Announc.">
        <title>Genome Sequence of Growth-Improving Paenibacillus mucilaginosus Strain KNP414.</title>
        <authorList>
            <person name="Lu J.J."/>
            <person name="Wang J.F."/>
            <person name="Hu X.F."/>
        </authorList>
    </citation>
    <scope>NUCLEOTIDE SEQUENCE [LARGE SCALE GENOMIC DNA]</scope>
    <source>
        <strain evidence="7 8">KNP414</strain>
    </source>
</reference>
<evidence type="ECO:0000256" key="5">
    <source>
        <dbReference type="SAM" id="Phobius"/>
    </source>
</evidence>
<gene>
    <name evidence="7" type="ordered locus">KNP414_03701</name>
</gene>